<gene>
    <name evidence="6 8" type="primary">ruvA</name>
    <name evidence="8" type="ORF">FY536_00785</name>
</gene>
<keyword evidence="5 6" id="KW-0234">DNA repair</keyword>
<dbReference type="AlphaFoldDB" id="A0A7H1MKB0"/>
<dbReference type="OMA" id="ECAGVGY"/>
<dbReference type="InterPro" id="IPR000085">
    <property type="entry name" value="RuvA"/>
</dbReference>
<dbReference type="GO" id="GO:0048476">
    <property type="term" value="C:Holliday junction resolvase complex"/>
    <property type="evidence" value="ECO:0007669"/>
    <property type="project" value="UniProtKB-UniRule"/>
</dbReference>
<evidence type="ECO:0000313" key="8">
    <source>
        <dbReference type="EMBL" id="QNT63896.1"/>
    </source>
</evidence>
<dbReference type="Pfam" id="PF14520">
    <property type="entry name" value="HHH_5"/>
    <property type="match status" value="1"/>
</dbReference>
<keyword evidence="3 6" id="KW-0238">DNA-binding</keyword>
<dbReference type="GO" id="GO:0009379">
    <property type="term" value="C:Holliday junction helicase complex"/>
    <property type="evidence" value="ECO:0007669"/>
    <property type="project" value="InterPro"/>
</dbReference>
<evidence type="ECO:0000256" key="3">
    <source>
        <dbReference type="ARBA" id="ARBA00023125"/>
    </source>
</evidence>
<organism evidence="8 9">
    <name type="scientific">Weissella koreensis</name>
    <dbReference type="NCBI Taxonomy" id="165096"/>
    <lineage>
        <taxon>Bacteria</taxon>
        <taxon>Bacillati</taxon>
        <taxon>Bacillota</taxon>
        <taxon>Bacilli</taxon>
        <taxon>Lactobacillales</taxon>
        <taxon>Lactobacillaceae</taxon>
        <taxon>Weissella</taxon>
    </lineage>
</organism>
<comment type="caution">
    <text evidence="6">Lacks conserved residue(s) required for the propagation of feature annotation.</text>
</comment>
<sequence>MYEYLNGLITVLAPKFIVVEAGGVGYRVIVGNPYAFEQNKSAKVYIEQILRQDEETLYGFQTSGEKQLFEQLLAVSGIGPKSALAILANSDHTGLIQAIVSGDVNYLVKFPGIGKKTAQQIVLDLQNNLAKLPFDFNNITGIEQPKQSENPALDDALEALKALGYGAREVDKVSNKLAALDTLDTAGYVSAGLKLFN</sequence>
<dbReference type="Gene3D" id="2.40.50.140">
    <property type="entry name" value="Nucleic acid-binding proteins"/>
    <property type="match status" value="1"/>
</dbReference>
<feature type="region of interest" description="Domain II" evidence="6">
    <location>
        <begin position="62"/>
        <end position="139"/>
    </location>
</feature>
<dbReference type="CDD" id="cd14332">
    <property type="entry name" value="UBA_RuvA_C"/>
    <property type="match status" value="1"/>
</dbReference>
<comment type="domain">
    <text evidence="6">Has three domains with a flexible linker between the domains II and III and assumes an 'L' shape. Domain III is highly mobile and contacts RuvB.</text>
</comment>
<keyword evidence="4 6" id="KW-0233">DNA recombination</keyword>
<dbReference type="InterPro" id="IPR010994">
    <property type="entry name" value="RuvA_2-like"/>
</dbReference>
<dbReference type="Proteomes" id="UP000516446">
    <property type="component" value="Chromosome"/>
</dbReference>
<dbReference type="HAMAP" id="MF_00031">
    <property type="entry name" value="DNA_HJ_migration_RuvA"/>
    <property type="match status" value="1"/>
</dbReference>
<comment type="subunit">
    <text evidence="6">Homotetramer. Forms an RuvA(8)-RuvB(12)-Holliday junction (HJ) complex. HJ DNA is sandwiched between 2 RuvA tetramers; dsDNA enters through RuvA and exits via RuvB. An RuvB hexamer assembles on each DNA strand where it exits the tetramer. Each RuvB hexamer is contacted by two RuvA subunits (via domain III) on 2 adjacent RuvB subunits; this complex drives branch migration. In the full resolvosome a probable DNA-RuvA(4)-RuvB(12)-RuvC(2) complex forms which resolves the HJ.</text>
</comment>
<dbReference type="GO" id="GO:0009378">
    <property type="term" value="F:four-way junction helicase activity"/>
    <property type="evidence" value="ECO:0007669"/>
    <property type="project" value="InterPro"/>
</dbReference>
<evidence type="ECO:0000256" key="5">
    <source>
        <dbReference type="ARBA" id="ARBA00023204"/>
    </source>
</evidence>
<comment type="similarity">
    <text evidence="6">Belongs to the RuvA family.</text>
</comment>
<dbReference type="InterPro" id="IPR036267">
    <property type="entry name" value="RuvA_C_sf"/>
</dbReference>
<dbReference type="GO" id="GO:0000400">
    <property type="term" value="F:four-way junction DNA binding"/>
    <property type="evidence" value="ECO:0007669"/>
    <property type="project" value="UniProtKB-UniRule"/>
</dbReference>
<protein>
    <recommendedName>
        <fullName evidence="6">Holliday junction branch migration complex subunit RuvA</fullName>
    </recommendedName>
</protein>
<evidence type="ECO:0000256" key="6">
    <source>
        <dbReference type="HAMAP-Rule" id="MF_00031"/>
    </source>
</evidence>
<dbReference type="GO" id="GO:0005737">
    <property type="term" value="C:cytoplasm"/>
    <property type="evidence" value="ECO:0007669"/>
    <property type="project" value="UniProtKB-SubCell"/>
</dbReference>
<dbReference type="SUPFAM" id="SSF47781">
    <property type="entry name" value="RuvA domain 2-like"/>
    <property type="match status" value="1"/>
</dbReference>
<dbReference type="Pfam" id="PF07499">
    <property type="entry name" value="RuvA_C"/>
    <property type="match status" value="1"/>
</dbReference>
<comment type="subcellular location">
    <subcellularLocation>
        <location evidence="6">Cytoplasm</location>
    </subcellularLocation>
</comment>
<dbReference type="SUPFAM" id="SSF50249">
    <property type="entry name" value="Nucleic acid-binding proteins"/>
    <property type="match status" value="1"/>
</dbReference>
<dbReference type="SMART" id="SM00278">
    <property type="entry name" value="HhH1"/>
    <property type="match status" value="2"/>
</dbReference>
<dbReference type="RefSeq" id="WP_006845546.1">
    <property type="nucleotide sequence ID" value="NZ_CP026847.1"/>
</dbReference>
<dbReference type="GO" id="GO:0016787">
    <property type="term" value="F:hydrolase activity"/>
    <property type="evidence" value="ECO:0007669"/>
    <property type="project" value="UniProtKB-KW"/>
</dbReference>
<dbReference type="GO" id="GO:0005524">
    <property type="term" value="F:ATP binding"/>
    <property type="evidence" value="ECO:0007669"/>
    <property type="project" value="InterPro"/>
</dbReference>
<evidence type="ECO:0000256" key="2">
    <source>
        <dbReference type="ARBA" id="ARBA00022763"/>
    </source>
</evidence>
<dbReference type="Gene3D" id="1.10.150.20">
    <property type="entry name" value="5' to 3' exonuclease, C-terminal subdomain"/>
    <property type="match status" value="1"/>
</dbReference>
<accession>A0A7H1MKB0</accession>
<feature type="domain" description="Helix-hairpin-helix DNA-binding motif class 1" evidence="7">
    <location>
        <begin position="105"/>
        <end position="124"/>
    </location>
</feature>
<name>A0A7H1MKB0_9LACO</name>
<dbReference type="EMBL" id="CP043431">
    <property type="protein sequence ID" value="QNT63896.1"/>
    <property type="molecule type" value="Genomic_DNA"/>
</dbReference>
<proteinExistence type="inferred from homology"/>
<keyword evidence="2 6" id="KW-0227">DNA damage</keyword>
<feature type="domain" description="Helix-hairpin-helix DNA-binding motif class 1" evidence="7">
    <location>
        <begin position="70"/>
        <end position="89"/>
    </location>
</feature>
<keyword evidence="1 6" id="KW-0963">Cytoplasm</keyword>
<dbReference type="GO" id="GO:0006281">
    <property type="term" value="P:DNA repair"/>
    <property type="evidence" value="ECO:0007669"/>
    <property type="project" value="UniProtKB-UniRule"/>
</dbReference>
<evidence type="ECO:0000313" key="9">
    <source>
        <dbReference type="Proteomes" id="UP000516446"/>
    </source>
</evidence>
<dbReference type="InterPro" id="IPR011114">
    <property type="entry name" value="RuvA_C"/>
</dbReference>
<keyword evidence="9" id="KW-1185">Reference proteome</keyword>
<feature type="region of interest" description="Domain III" evidence="6">
    <location>
        <begin position="148"/>
        <end position="197"/>
    </location>
</feature>
<reference evidence="8 9" key="1">
    <citation type="submission" date="2019-08" db="EMBL/GenBank/DDBJ databases">
        <authorList>
            <person name="Chang H.C."/>
            <person name="Mun S.Y."/>
        </authorList>
    </citation>
    <scope>NUCLEOTIDE SEQUENCE [LARGE SCALE GENOMIC DNA]</scope>
    <source>
        <strain evidence="8 9">SK</strain>
    </source>
</reference>
<dbReference type="SUPFAM" id="SSF46929">
    <property type="entry name" value="DNA helicase RuvA subunit, C-terminal domain"/>
    <property type="match status" value="1"/>
</dbReference>
<dbReference type="InterPro" id="IPR012340">
    <property type="entry name" value="NA-bd_OB-fold"/>
</dbReference>
<evidence type="ECO:0000256" key="1">
    <source>
        <dbReference type="ARBA" id="ARBA00022490"/>
    </source>
</evidence>
<keyword evidence="8" id="KW-0378">Hydrolase</keyword>
<dbReference type="InterPro" id="IPR013849">
    <property type="entry name" value="DNA_helicase_Holl-junc_RuvA_I"/>
</dbReference>
<evidence type="ECO:0000259" key="7">
    <source>
        <dbReference type="SMART" id="SM00278"/>
    </source>
</evidence>
<dbReference type="GO" id="GO:0006310">
    <property type="term" value="P:DNA recombination"/>
    <property type="evidence" value="ECO:0007669"/>
    <property type="project" value="UniProtKB-UniRule"/>
</dbReference>
<dbReference type="Pfam" id="PF01330">
    <property type="entry name" value="RuvA_N"/>
    <property type="match status" value="1"/>
</dbReference>
<dbReference type="NCBIfam" id="TIGR00084">
    <property type="entry name" value="ruvA"/>
    <property type="match status" value="1"/>
</dbReference>
<evidence type="ECO:0000256" key="4">
    <source>
        <dbReference type="ARBA" id="ARBA00023172"/>
    </source>
</evidence>
<comment type="function">
    <text evidence="6">The RuvA-RuvB-RuvC complex processes Holliday junction (HJ) DNA during genetic recombination and DNA repair, while the RuvA-RuvB complex plays an important role in the rescue of blocked DNA replication forks via replication fork reversal (RFR). RuvA specifically binds to HJ cruciform DNA, conferring on it an open structure. The RuvB hexamer acts as an ATP-dependent pump, pulling dsDNA into and through the RuvAB complex. HJ branch migration allows RuvC to scan DNA until it finds its consensus sequence, where it cleaves and resolves the cruciform DNA.</text>
</comment>
<dbReference type="InterPro" id="IPR003583">
    <property type="entry name" value="Hlx-hairpin-Hlx_DNA-bd_motif"/>
</dbReference>